<feature type="transmembrane region" description="Helical" evidence="1">
    <location>
        <begin position="20"/>
        <end position="48"/>
    </location>
</feature>
<sequence length="672" mass="74882">MKIDSPPTLPRETRDTLLVLGVVALVLLPQVAYLPVWSSALALCLLMWRLWIARHGQSLPGKWLMAALLTLAVGGTVLQFRSIAGPEAGVVLLVLLLVLKTLEMRARRDAMVIFFLGFFTLLTLFLHSQSLPIAIAMLLSVWGLLAALVNAHMPAGYPRLRQLLRTSGVLMLLGTPVMLVLFVSFPRIAPLWGLPSQTAQGQTGLSNDMTVGQVAQLAQNHSVALRVRFDTADGQTPPQRLLYFRGPVLSDFDGRNWRAPSDGGLPSGTGMPATGLGEAVNYEVTLEPHQQRWLLTLEATLQAPNIAQRRTHATANLQWLTTRPITEVLRYQAQAYVHYAYGQQLSTYQRNQHLQLPTDLNPRTSAWAQELRQLHGNDDTAIIQAALSRLSNGGYVYTLQPGEVSSAHTADHFWFESQRGFCEHIASAFTVLMRAAGIPARIVTGYQGGERNTVDGLWTVRQSDAHAWTEVWLPSEGWMRVDPTSAVSPARTEQLQRLPAPATLLNNAMGNMVGHNVLQHLRANWEAVNHRWNNWVLNYSSDNQSSVLGYLQWTHWNAAKAALWFAATAALVAMAFALQRWRSRRIQDPWLRMAAHARRKLQQAGITHAESLGLQALARTAQAQWGDESAHLQQWLLQMEQWRYAPHGPNTPSLAALRSSYRALTWPRSRTP</sequence>
<evidence type="ECO:0000256" key="1">
    <source>
        <dbReference type="SAM" id="Phobius"/>
    </source>
</evidence>
<dbReference type="RefSeq" id="WP_191723653.1">
    <property type="nucleotide sequence ID" value="NZ_JACSQK010000005.1"/>
</dbReference>
<evidence type="ECO:0000313" key="4">
    <source>
        <dbReference type="Proteomes" id="UP000634919"/>
    </source>
</evidence>
<protein>
    <submittedName>
        <fullName evidence="3">DUF3488 domain-containing transglutaminase family protein</fullName>
    </submittedName>
</protein>
<feature type="transmembrane region" description="Helical" evidence="1">
    <location>
        <begin position="133"/>
        <end position="151"/>
    </location>
</feature>
<dbReference type="SMART" id="SM00460">
    <property type="entry name" value="TGc"/>
    <property type="match status" value="1"/>
</dbReference>
<evidence type="ECO:0000313" key="3">
    <source>
        <dbReference type="EMBL" id="MBD7961272.1"/>
    </source>
</evidence>
<dbReference type="EMBL" id="JACSQK010000005">
    <property type="protein sequence ID" value="MBD7961272.1"/>
    <property type="molecule type" value="Genomic_DNA"/>
</dbReference>
<dbReference type="InterPro" id="IPR021878">
    <property type="entry name" value="TgpA_N"/>
</dbReference>
<dbReference type="SUPFAM" id="SSF54001">
    <property type="entry name" value="Cysteine proteinases"/>
    <property type="match status" value="1"/>
</dbReference>
<keyword evidence="4" id="KW-1185">Reference proteome</keyword>
<dbReference type="Proteomes" id="UP000634919">
    <property type="component" value="Unassembled WGS sequence"/>
</dbReference>
<dbReference type="PANTHER" id="PTHR42736">
    <property type="entry name" value="PROTEIN-GLUTAMINE GAMMA-GLUTAMYLTRANSFERASE"/>
    <property type="match status" value="1"/>
</dbReference>
<evidence type="ECO:0000259" key="2">
    <source>
        <dbReference type="SMART" id="SM00460"/>
    </source>
</evidence>
<dbReference type="Pfam" id="PF01841">
    <property type="entry name" value="Transglut_core"/>
    <property type="match status" value="1"/>
</dbReference>
<keyword evidence="1" id="KW-0472">Membrane</keyword>
<dbReference type="Pfam" id="PF11992">
    <property type="entry name" value="TgpA_N"/>
    <property type="match status" value="1"/>
</dbReference>
<comment type="caution">
    <text evidence="3">The sequence shown here is derived from an EMBL/GenBank/DDBJ whole genome shotgun (WGS) entry which is preliminary data.</text>
</comment>
<organism evidence="3 4">
    <name type="scientific">Comamonas avium</name>
    <dbReference type="NCBI Taxonomy" id="2762231"/>
    <lineage>
        <taxon>Bacteria</taxon>
        <taxon>Pseudomonadati</taxon>
        <taxon>Pseudomonadota</taxon>
        <taxon>Betaproteobacteria</taxon>
        <taxon>Burkholderiales</taxon>
        <taxon>Comamonadaceae</taxon>
        <taxon>Comamonas</taxon>
    </lineage>
</organism>
<name>A0ABR8SCR4_9BURK</name>
<dbReference type="InterPro" id="IPR002931">
    <property type="entry name" value="Transglutaminase-like"/>
</dbReference>
<keyword evidence="1" id="KW-1133">Transmembrane helix</keyword>
<dbReference type="InterPro" id="IPR038765">
    <property type="entry name" value="Papain-like_cys_pep_sf"/>
</dbReference>
<feature type="domain" description="Transglutaminase-like" evidence="2">
    <location>
        <begin position="414"/>
        <end position="485"/>
    </location>
</feature>
<reference evidence="3 4" key="1">
    <citation type="submission" date="2020-08" db="EMBL/GenBank/DDBJ databases">
        <title>A Genomic Blueprint of the Chicken Gut Microbiome.</title>
        <authorList>
            <person name="Gilroy R."/>
            <person name="Ravi A."/>
            <person name="Getino M."/>
            <person name="Pursley I."/>
            <person name="Horton D.L."/>
            <person name="Alikhan N.-F."/>
            <person name="Baker D."/>
            <person name="Gharbi K."/>
            <person name="Hall N."/>
            <person name="Watson M."/>
            <person name="Adriaenssens E.M."/>
            <person name="Foster-Nyarko E."/>
            <person name="Jarju S."/>
            <person name="Secka A."/>
            <person name="Antonio M."/>
            <person name="Oren A."/>
            <person name="Chaudhuri R."/>
            <person name="La Ragione R.M."/>
            <person name="Hildebrand F."/>
            <person name="Pallen M.J."/>
        </authorList>
    </citation>
    <scope>NUCLEOTIDE SEQUENCE [LARGE SCALE GENOMIC DNA]</scope>
    <source>
        <strain evidence="3 4">Sa2CVA6</strain>
    </source>
</reference>
<dbReference type="Gene3D" id="3.10.620.30">
    <property type="match status" value="1"/>
</dbReference>
<feature type="transmembrane region" description="Helical" evidence="1">
    <location>
        <begin position="163"/>
        <end position="185"/>
    </location>
</feature>
<dbReference type="InterPro" id="IPR052901">
    <property type="entry name" value="Bact_TGase-like"/>
</dbReference>
<accession>A0ABR8SCR4</accession>
<proteinExistence type="predicted"/>
<feature type="transmembrane region" description="Helical" evidence="1">
    <location>
        <begin position="561"/>
        <end position="578"/>
    </location>
</feature>
<gene>
    <name evidence="3" type="ORF">H9646_12325</name>
</gene>
<dbReference type="PANTHER" id="PTHR42736:SF1">
    <property type="entry name" value="PROTEIN-GLUTAMINE GAMMA-GLUTAMYLTRANSFERASE"/>
    <property type="match status" value="1"/>
</dbReference>
<keyword evidence="1" id="KW-0812">Transmembrane</keyword>
<feature type="transmembrane region" description="Helical" evidence="1">
    <location>
        <begin position="83"/>
        <end position="99"/>
    </location>
</feature>
<feature type="transmembrane region" description="Helical" evidence="1">
    <location>
        <begin position="111"/>
        <end position="127"/>
    </location>
</feature>